<evidence type="ECO:0000313" key="2">
    <source>
        <dbReference type="Proteomes" id="UP000053605"/>
    </source>
</evidence>
<name>A0A091WDD1_OPIHO</name>
<dbReference type="InterPro" id="IPR036179">
    <property type="entry name" value="Ig-like_dom_sf"/>
</dbReference>
<dbReference type="Proteomes" id="UP000053605">
    <property type="component" value="Unassembled WGS sequence"/>
</dbReference>
<dbReference type="PANTHER" id="PTHR23266">
    <property type="entry name" value="IMMUNOGLOBULIN HEAVY CHAIN"/>
    <property type="match status" value="1"/>
</dbReference>
<evidence type="ECO:0000313" key="1">
    <source>
        <dbReference type="EMBL" id="KFR12818.1"/>
    </source>
</evidence>
<reference evidence="1 2" key="1">
    <citation type="submission" date="2014-04" db="EMBL/GenBank/DDBJ databases">
        <title>Genome evolution of avian class.</title>
        <authorList>
            <person name="Zhang G."/>
            <person name="Li C."/>
        </authorList>
    </citation>
    <scope>NUCLEOTIDE SEQUENCE [LARGE SCALE GENOMIC DNA]</scope>
    <source>
        <strain evidence="1">BGI_N306</strain>
    </source>
</reference>
<feature type="non-terminal residue" evidence="1">
    <location>
        <position position="71"/>
    </location>
</feature>
<accession>A0A091WDD1</accession>
<dbReference type="STRING" id="30419.A0A091WDD1"/>
<dbReference type="SUPFAM" id="SSF48726">
    <property type="entry name" value="Immunoglobulin"/>
    <property type="match status" value="1"/>
</dbReference>
<dbReference type="InterPro" id="IPR050199">
    <property type="entry name" value="IgHV"/>
</dbReference>
<dbReference type="Gene3D" id="2.60.40.10">
    <property type="entry name" value="Immunoglobulins"/>
    <property type="match status" value="1"/>
</dbReference>
<organism evidence="1 2">
    <name type="scientific">Opisthocomus hoazin</name>
    <name type="common">Hoatzin</name>
    <name type="synonym">Phasianus hoazin</name>
    <dbReference type="NCBI Taxonomy" id="30419"/>
    <lineage>
        <taxon>Eukaryota</taxon>
        <taxon>Metazoa</taxon>
        <taxon>Chordata</taxon>
        <taxon>Craniata</taxon>
        <taxon>Vertebrata</taxon>
        <taxon>Euteleostomi</taxon>
        <taxon>Archelosauria</taxon>
        <taxon>Archosauria</taxon>
        <taxon>Dinosauria</taxon>
        <taxon>Saurischia</taxon>
        <taxon>Theropoda</taxon>
        <taxon>Coelurosauria</taxon>
        <taxon>Aves</taxon>
        <taxon>Neognathae</taxon>
        <taxon>Neoaves</taxon>
        <taxon>Opisthocomiformes</taxon>
        <taxon>Opisthocomidae</taxon>
        <taxon>Opisthocomus</taxon>
    </lineage>
</organism>
<gene>
    <name evidence="1" type="ORF">N306_01211</name>
</gene>
<proteinExistence type="predicted"/>
<keyword evidence="2" id="KW-1185">Reference proteome</keyword>
<dbReference type="EMBL" id="KK735141">
    <property type="protein sequence ID" value="KFR12818.1"/>
    <property type="molecule type" value="Genomic_DNA"/>
</dbReference>
<dbReference type="AlphaFoldDB" id="A0A091WDD1"/>
<sequence length="71" mass="7452">MEWVRQAPGKGLEYVALISSGGYTEYGSAVKGRSTISRDTSPGTGATQVKGLLQMTGPSAHHTATHCCARE</sequence>
<dbReference type="InterPro" id="IPR013783">
    <property type="entry name" value="Ig-like_fold"/>
</dbReference>
<protein>
    <submittedName>
        <fullName evidence="1">Ig heavy chain V region 5A</fullName>
    </submittedName>
</protein>